<keyword evidence="2" id="KW-1133">Transmembrane helix</keyword>
<evidence type="ECO:0000256" key="2">
    <source>
        <dbReference type="SAM" id="Phobius"/>
    </source>
</evidence>
<reference evidence="3" key="2">
    <citation type="submission" date="2020-09" db="EMBL/GenBank/DDBJ databases">
        <authorList>
            <person name="Sun Q."/>
            <person name="Zhou Y."/>
        </authorList>
    </citation>
    <scope>NUCLEOTIDE SEQUENCE</scope>
    <source>
        <strain evidence="3">CGMCC 1.12827</strain>
    </source>
</reference>
<reference evidence="3" key="1">
    <citation type="journal article" date="2014" name="Int. J. Syst. Evol. Microbiol.">
        <title>Complete genome sequence of Corynebacterium casei LMG S-19264T (=DSM 44701T), isolated from a smear-ripened cheese.</title>
        <authorList>
            <consortium name="US DOE Joint Genome Institute (JGI-PGF)"/>
            <person name="Walter F."/>
            <person name="Albersmeier A."/>
            <person name="Kalinowski J."/>
            <person name="Ruckert C."/>
        </authorList>
    </citation>
    <scope>NUCLEOTIDE SEQUENCE</scope>
    <source>
        <strain evidence="3">CGMCC 1.12827</strain>
    </source>
</reference>
<gene>
    <name evidence="3" type="ORF">GCM10011489_29070</name>
</gene>
<proteinExistence type="predicted"/>
<feature type="region of interest" description="Disordered" evidence="1">
    <location>
        <begin position="1"/>
        <end position="25"/>
    </location>
</feature>
<feature type="transmembrane region" description="Helical" evidence="2">
    <location>
        <begin position="32"/>
        <end position="51"/>
    </location>
</feature>
<evidence type="ECO:0000256" key="1">
    <source>
        <dbReference type="SAM" id="MobiDB-lite"/>
    </source>
</evidence>
<feature type="transmembrane region" description="Helical" evidence="2">
    <location>
        <begin position="57"/>
        <end position="79"/>
    </location>
</feature>
<sequence length="176" mass="18420">MTYDQLPPGGPNRDRAPGDKEPGTGPTRVRDLLVIAVVAGVLAWILVRFNYGSMPPLPLFAGVVLYILAALEVVIGFFVRKRVSSREISAVSGHVHPLTVARLVALAKASSILGAIGTGVFAGMSVYLFRADLAAADDDKTPALIGLVGGVLLVAAALWLEYCCRAPDDPSSDPPA</sequence>
<comment type="caution">
    <text evidence="3">The sequence shown here is derived from an EMBL/GenBank/DDBJ whole genome shotgun (WGS) entry which is preliminary data.</text>
</comment>
<name>A0A916TC45_9ACTN</name>
<dbReference type="Proteomes" id="UP000621454">
    <property type="component" value="Unassembled WGS sequence"/>
</dbReference>
<feature type="transmembrane region" description="Helical" evidence="2">
    <location>
        <begin position="141"/>
        <end position="160"/>
    </location>
</feature>
<protein>
    <recommendedName>
        <fullName evidence="5">DUF3180 domain-containing protein</fullName>
    </recommendedName>
</protein>
<dbReference type="InterPro" id="IPR021517">
    <property type="entry name" value="DUF3180"/>
</dbReference>
<organism evidence="3 4">
    <name type="scientific">Gordonia jinhuaensis</name>
    <dbReference type="NCBI Taxonomy" id="1517702"/>
    <lineage>
        <taxon>Bacteria</taxon>
        <taxon>Bacillati</taxon>
        <taxon>Actinomycetota</taxon>
        <taxon>Actinomycetes</taxon>
        <taxon>Mycobacteriales</taxon>
        <taxon>Gordoniaceae</taxon>
        <taxon>Gordonia</taxon>
    </lineage>
</organism>
<keyword evidence="2" id="KW-0812">Transmembrane</keyword>
<feature type="compositionally biased region" description="Basic and acidic residues" evidence="1">
    <location>
        <begin position="12"/>
        <end position="22"/>
    </location>
</feature>
<dbReference type="Pfam" id="PF11377">
    <property type="entry name" value="DUF3180"/>
    <property type="match status" value="1"/>
</dbReference>
<dbReference type="AlphaFoldDB" id="A0A916TC45"/>
<dbReference type="RefSeq" id="WP_229742699.1">
    <property type="nucleotide sequence ID" value="NZ_BMGC01000023.1"/>
</dbReference>
<evidence type="ECO:0000313" key="4">
    <source>
        <dbReference type="Proteomes" id="UP000621454"/>
    </source>
</evidence>
<feature type="transmembrane region" description="Helical" evidence="2">
    <location>
        <begin position="100"/>
        <end position="129"/>
    </location>
</feature>
<accession>A0A916TC45</accession>
<keyword evidence="2" id="KW-0472">Membrane</keyword>
<dbReference type="EMBL" id="BMGC01000023">
    <property type="protein sequence ID" value="GGB39574.1"/>
    <property type="molecule type" value="Genomic_DNA"/>
</dbReference>
<evidence type="ECO:0008006" key="5">
    <source>
        <dbReference type="Google" id="ProtNLM"/>
    </source>
</evidence>
<evidence type="ECO:0000313" key="3">
    <source>
        <dbReference type="EMBL" id="GGB39574.1"/>
    </source>
</evidence>
<keyword evidence="4" id="KW-1185">Reference proteome</keyword>